<evidence type="ECO:0000313" key="1">
    <source>
        <dbReference type="EMBL" id="GIG80584.1"/>
    </source>
</evidence>
<dbReference type="Proteomes" id="UP000630097">
    <property type="component" value="Unassembled WGS sequence"/>
</dbReference>
<accession>A0A8J3PT93</accession>
<sequence length="97" mass="11562">MFEDGSVRRYHQPAEVEFNENGEPVRFTAWGRTYALIESVQPYWEEMLPWWQNEYADKTAEELTVRHYTLRAHGPQRSAVVELVQRLGEWYVEGVED</sequence>
<protein>
    <submittedName>
        <fullName evidence="1">Uncharacterized protein</fullName>
    </submittedName>
</protein>
<organism evidence="1 2">
    <name type="scientific">Planotetraspora kaengkrachanensis</name>
    <dbReference type="NCBI Taxonomy" id="575193"/>
    <lineage>
        <taxon>Bacteria</taxon>
        <taxon>Bacillati</taxon>
        <taxon>Actinomycetota</taxon>
        <taxon>Actinomycetes</taxon>
        <taxon>Streptosporangiales</taxon>
        <taxon>Streptosporangiaceae</taxon>
        <taxon>Planotetraspora</taxon>
    </lineage>
</organism>
<keyword evidence="2" id="KW-1185">Reference proteome</keyword>
<evidence type="ECO:0000313" key="2">
    <source>
        <dbReference type="Proteomes" id="UP000630097"/>
    </source>
</evidence>
<gene>
    <name evidence="1" type="ORF">Pka01_37110</name>
</gene>
<proteinExistence type="predicted"/>
<dbReference type="EMBL" id="BONV01000015">
    <property type="protein sequence ID" value="GIG80584.1"/>
    <property type="molecule type" value="Genomic_DNA"/>
</dbReference>
<comment type="caution">
    <text evidence="1">The sequence shown here is derived from an EMBL/GenBank/DDBJ whole genome shotgun (WGS) entry which is preliminary data.</text>
</comment>
<dbReference type="AlphaFoldDB" id="A0A8J3PT93"/>
<reference evidence="1 2" key="1">
    <citation type="submission" date="2021-01" db="EMBL/GenBank/DDBJ databases">
        <title>Whole genome shotgun sequence of Planotetraspora kaengkrachanensis NBRC 104272.</title>
        <authorList>
            <person name="Komaki H."/>
            <person name="Tamura T."/>
        </authorList>
    </citation>
    <scope>NUCLEOTIDE SEQUENCE [LARGE SCALE GENOMIC DNA]</scope>
    <source>
        <strain evidence="1 2">NBRC 104272</strain>
    </source>
</reference>
<name>A0A8J3PT93_9ACTN</name>